<dbReference type="GO" id="GO:0006351">
    <property type="term" value="P:DNA-templated transcription"/>
    <property type="evidence" value="ECO:0007669"/>
    <property type="project" value="TreeGrafter"/>
</dbReference>
<feature type="compositionally biased region" description="Low complexity" evidence="5">
    <location>
        <begin position="485"/>
        <end position="494"/>
    </location>
</feature>
<dbReference type="SUPFAM" id="SSF57903">
    <property type="entry name" value="FYVE/PHD zinc finger"/>
    <property type="match status" value="1"/>
</dbReference>
<feature type="compositionally biased region" description="Low complexity" evidence="5">
    <location>
        <begin position="223"/>
        <end position="237"/>
    </location>
</feature>
<dbReference type="GO" id="GO:0005634">
    <property type="term" value="C:nucleus"/>
    <property type="evidence" value="ECO:0007669"/>
    <property type="project" value="TreeGrafter"/>
</dbReference>
<feature type="compositionally biased region" description="Basic and acidic residues" evidence="5">
    <location>
        <begin position="248"/>
        <end position="257"/>
    </location>
</feature>
<dbReference type="EMBL" id="GGYP01007724">
    <property type="protein sequence ID" value="MDE52495.1"/>
    <property type="molecule type" value="Transcribed_RNA"/>
</dbReference>
<reference evidence="7" key="1">
    <citation type="submission" date="2018-10" db="EMBL/GenBank/DDBJ databases">
        <title>Transcriptome assembly of Aceria tosichella (Wheat curl mite) Type 2.</title>
        <authorList>
            <person name="Scully E.D."/>
            <person name="Geib S.M."/>
            <person name="Palmer N.A."/>
            <person name="Gupta A.K."/>
            <person name="Sarath G."/>
            <person name="Tatineni S."/>
        </authorList>
    </citation>
    <scope>NUCLEOTIDE SEQUENCE</scope>
    <source>
        <strain evidence="7">LincolnNE</strain>
    </source>
</reference>
<feature type="compositionally biased region" description="Basic residues" evidence="5">
    <location>
        <begin position="195"/>
        <end position="212"/>
    </location>
</feature>
<feature type="region of interest" description="Disordered" evidence="5">
    <location>
        <begin position="80"/>
        <end position="123"/>
    </location>
</feature>
<keyword evidence="3" id="KW-0862">Zinc</keyword>
<feature type="compositionally biased region" description="Acidic residues" evidence="5">
    <location>
        <begin position="106"/>
        <end position="119"/>
    </location>
</feature>
<dbReference type="PROSITE" id="PS50016">
    <property type="entry name" value="ZF_PHD_2"/>
    <property type="match status" value="1"/>
</dbReference>
<feature type="region of interest" description="Disordered" evidence="5">
    <location>
        <begin position="195"/>
        <end position="257"/>
    </location>
</feature>
<evidence type="ECO:0000256" key="5">
    <source>
        <dbReference type="SAM" id="MobiDB-lite"/>
    </source>
</evidence>
<feature type="compositionally biased region" description="Low complexity" evidence="5">
    <location>
        <begin position="94"/>
        <end position="105"/>
    </location>
</feature>
<dbReference type="Pfam" id="PF00628">
    <property type="entry name" value="PHD"/>
    <property type="match status" value="1"/>
</dbReference>
<feature type="region of interest" description="Disordered" evidence="5">
    <location>
        <begin position="516"/>
        <end position="539"/>
    </location>
</feature>
<feature type="compositionally biased region" description="Polar residues" evidence="5">
    <location>
        <begin position="238"/>
        <end position="247"/>
    </location>
</feature>
<feature type="domain" description="PHD-type" evidence="6">
    <location>
        <begin position="123"/>
        <end position="177"/>
    </location>
</feature>
<evidence type="ECO:0000256" key="3">
    <source>
        <dbReference type="ARBA" id="ARBA00022833"/>
    </source>
</evidence>
<dbReference type="PROSITE" id="PS01359">
    <property type="entry name" value="ZF_PHD_1"/>
    <property type="match status" value="1"/>
</dbReference>
<evidence type="ECO:0000256" key="1">
    <source>
        <dbReference type="ARBA" id="ARBA00022723"/>
    </source>
</evidence>
<dbReference type="Gene3D" id="3.30.40.10">
    <property type="entry name" value="Zinc/RING finger domain, C3HC4 (zinc finger)"/>
    <property type="match status" value="1"/>
</dbReference>
<dbReference type="CDD" id="cd22581">
    <property type="entry name" value="SPOC_PPS-like"/>
    <property type="match status" value="1"/>
</dbReference>
<dbReference type="InterPro" id="IPR013083">
    <property type="entry name" value="Znf_RING/FYVE/PHD"/>
</dbReference>
<name>A0A6G1SPS6_9ACAR</name>
<dbReference type="GO" id="GO:0008270">
    <property type="term" value="F:zinc ion binding"/>
    <property type="evidence" value="ECO:0007669"/>
    <property type="project" value="UniProtKB-KW"/>
</dbReference>
<dbReference type="SMART" id="SM00249">
    <property type="entry name" value="PHD"/>
    <property type="match status" value="1"/>
</dbReference>
<evidence type="ECO:0000313" key="7">
    <source>
        <dbReference type="EMBL" id="MDE52495.1"/>
    </source>
</evidence>
<accession>A0A6G1SPS6</accession>
<keyword evidence="1" id="KW-0479">Metal-binding</keyword>
<dbReference type="InterPro" id="IPR019787">
    <property type="entry name" value="Znf_PHD-finger"/>
</dbReference>
<dbReference type="PANTHER" id="PTHR11477:SF51">
    <property type="entry name" value="PROTEIN PARTNER OF SNF, ISOFORM B"/>
    <property type="match status" value="1"/>
</dbReference>
<feature type="region of interest" description="Disordered" evidence="5">
    <location>
        <begin position="475"/>
        <end position="494"/>
    </location>
</feature>
<evidence type="ECO:0000256" key="2">
    <source>
        <dbReference type="ARBA" id="ARBA00022771"/>
    </source>
</evidence>
<organism evidence="7">
    <name type="scientific">Aceria tosichella</name>
    <name type="common">wheat curl mite</name>
    <dbReference type="NCBI Taxonomy" id="561515"/>
    <lineage>
        <taxon>Eukaryota</taxon>
        <taxon>Metazoa</taxon>
        <taxon>Ecdysozoa</taxon>
        <taxon>Arthropoda</taxon>
        <taxon>Chelicerata</taxon>
        <taxon>Arachnida</taxon>
        <taxon>Acari</taxon>
        <taxon>Acariformes</taxon>
        <taxon>Trombidiformes</taxon>
        <taxon>Prostigmata</taxon>
        <taxon>Eupodina</taxon>
        <taxon>Eriophyoidea</taxon>
        <taxon>Eriophyidae</taxon>
        <taxon>Eriophyinae</taxon>
        <taxon>Aceriini</taxon>
        <taxon>Aceria</taxon>
    </lineage>
</organism>
<dbReference type="InterPro" id="IPR019786">
    <property type="entry name" value="Zinc_finger_PHD-type_CS"/>
</dbReference>
<evidence type="ECO:0000259" key="6">
    <source>
        <dbReference type="PROSITE" id="PS50016"/>
    </source>
</evidence>
<dbReference type="InterPro" id="IPR012921">
    <property type="entry name" value="SPOC_C"/>
</dbReference>
<gene>
    <name evidence="7" type="primary">PHF3</name>
    <name evidence="7" type="ORF">g.10599</name>
</gene>
<proteinExistence type="predicted"/>
<sequence>METRMLDQENETRVEQSTTINPNNAINNNNNFVINNNKVSSTVGNNNNPLSDHDYCSPRFNKGEVKQVSSVPSKAIVNVREKRQRKEVHDPVFSQFTSSEYSSSDVESDREDSDADSVDDPNRPWCTCEKPDDGNFMIECEICKYWFHGRCVGMTQSLSKQREKEGKEWFCSNCDHALQSGTPRDAIPPRLVKKEKKKKKLVVKTMKRRGRPRKSESAVSEVTPRTSLRSTRRATSSFESNSFSNGKSDTRSQSFEKFDDGQRLRQLIREKKKDFFLKYRLNKRLTADKIKEKGLSRHSLTAPLGHSLDTLASNTSSPNMNNLPINIKSELKDRSKPNIVLQINTKKDIGHETVGSLASNASSQNTNNLPINIKSEFKDRNKPNIVLQINTKKDIGHETLNSSASNTSSPNMNNLPINIKSELKDRSKPNIVLQINTKKDVGNETSGQRIVTAIVKKRKTSESCDSDANELFTADPIHSNKKSNSQADTVTTTTPSTAQLVTAQQVIDEKIHKVEEMITSSDPSPKRISNESEPNNIDDQCWSGTITMSEVGRFSARARPVSGDVNFMRNEISQTLMVCGRIAPDQVTSYLKKLKSTTKNQIFLVQLYPLTENDKASFNLFYDYLYTRNRCGVITANGTSLKDFYIQPLHQGASIPEVLKPINGPGLDKKEPNCLLGLLVKPTRPVSA</sequence>
<dbReference type="InterPro" id="IPR011011">
    <property type="entry name" value="Znf_FYVE_PHD"/>
</dbReference>
<dbReference type="Pfam" id="PF07744">
    <property type="entry name" value="SPOC"/>
    <property type="match status" value="1"/>
</dbReference>
<dbReference type="AlphaFoldDB" id="A0A6G1SPS6"/>
<keyword evidence="2 4" id="KW-0863">Zinc-finger</keyword>
<dbReference type="PANTHER" id="PTHR11477">
    <property type="entry name" value="TRANSCRIPTION FACTOR S-II ZINC FINGER DOMAIN-CONTAINING PROTEIN"/>
    <property type="match status" value="1"/>
</dbReference>
<dbReference type="InterPro" id="IPR001965">
    <property type="entry name" value="Znf_PHD"/>
</dbReference>
<protein>
    <submittedName>
        <fullName evidence="7">PHD finger protein 3</fullName>
    </submittedName>
</protein>
<dbReference type="CDD" id="cd15552">
    <property type="entry name" value="PHD_PHF3_like"/>
    <property type="match status" value="1"/>
</dbReference>
<evidence type="ECO:0000256" key="4">
    <source>
        <dbReference type="PROSITE-ProRule" id="PRU00146"/>
    </source>
</evidence>